<dbReference type="Proteomes" id="UP000050360">
    <property type="component" value="Unassembled WGS sequence"/>
</dbReference>
<evidence type="ECO:0000256" key="1">
    <source>
        <dbReference type="ARBA" id="ARBA00007569"/>
    </source>
</evidence>
<evidence type="ECO:0000313" key="5">
    <source>
        <dbReference type="Proteomes" id="UP000050360"/>
    </source>
</evidence>
<feature type="domain" description="NADH:ubiquinone oxidoreductase 30kDa subunit" evidence="3">
    <location>
        <begin position="29"/>
        <end position="141"/>
    </location>
</feature>
<keyword evidence="2" id="KW-0813">Transport</keyword>
<dbReference type="InterPro" id="IPR020396">
    <property type="entry name" value="NADH_UbQ_OxRdtase_CS"/>
</dbReference>
<dbReference type="InterPro" id="IPR001268">
    <property type="entry name" value="NADH_UbQ_OxRdtase_30kDa_su"/>
</dbReference>
<dbReference type="GO" id="GO:0008137">
    <property type="term" value="F:NADH dehydrogenase (ubiquinone) activity"/>
    <property type="evidence" value="ECO:0007669"/>
    <property type="project" value="InterPro"/>
</dbReference>
<dbReference type="Gene3D" id="3.30.460.80">
    <property type="entry name" value="NADH:ubiquinone oxidoreductase, 30kDa subunit"/>
    <property type="match status" value="1"/>
</dbReference>
<reference evidence="4 5" key="1">
    <citation type="submission" date="2015-09" db="EMBL/GenBank/DDBJ databases">
        <title>A metagenomics-based metabolic model of nitrate-dependent anaerobic oxidation of methane by Methanoperedens-like archaea.</title>
        <authorList>
            <person name="Arshad A."/>
            <person name="Speth D.R."/>
            <person name="De Graaf R.M."/>
            <person name="Op Den Camp H.J."/>
            <person name="Jetten M.S."/>
            <person name="Welte C.U."/>
        </authorList>
    </citation>
    <scope>NUCLEOTIDE SEQUENCE [LARGE SCALE GENOMIC DNA]</scope>
</reference>
<accession>A0A0P7ZI38</accession>
<comment type="caution">
    <text evidence="4">The sequence shown here is derived from an EMBL/GenBank/DDBJ whole genome shotgun (WGS) entry which is preliminary data.</text>
</comment>
<sequence length="166" mass="18968">MNPAEELKQLFPDSVVSVGFQIKKPLAIIKKEDLLNVAKKVKEMGFDNLSVITGIDYRDRFEVVYNFFSYTKKQNLVLKVILDHNNPEVSSLASIWKVADWLERETYDLVGITFGGHPNLKRILLPDGWIGHPLRKDYDMNVDQFVTVGEDGEDIVSTDGTNLLRR</sequence>
<proteinExistence type="inferred from homology"/>
<dbReference type="InterPro" id="IPR010218">
    <property type="entry name" value="NADH_DH_suC"/>
</dbReference>
<dbReference type="InterPro" id="IPR037232">
    <property type="entry name" value="NADH_quin_OxRdtase_su_C/D-like"/>
</dbReference>
<dbReference type="GO" id="GO:0016651">
    <property type="term" value="F:oxidoreductase activity, acting on NAD(P)H"/>
    <property type="evidence" value="ECO:0007669"/>
    <property type="project" value="InterPro"/>
</dbReference>
<evidence type="ECO:0000256" key="2">
    <source>
        <dbReference type="ARBA" id="ARBA00022448"/>
    </source>
</evidence>
<organism evidence="4 5">
    <name type="scientific">Candidatus Methanoperedens nitratireducens</name>
    <dbReference type="NCBI Taxonomy" id="1392998"/>
    <lineage>
        <taxon>Archaea</taxon>
        <taxon>Methanobacteriati</taxon>
        <taxon>Methanobacteriota</taxon>
        <taxon>Stenosarchaea group</taxon>
        <taxon>Methanomicrobia</taxon>
        <taxon>Methanosarcinales</taxon>
        <taxon>ANME-2 cluster</taxon>
        <taxon>Candidatus Methanoperedentaceae</taxon>
        <taxon>Candidatus Methanoperedens</taxon>
    </lineage>
</organism>
<dbReference type="PANTHER" id="PTHR10884">
    <property type="entry name" value="NADH DEHYDROGENASE UBIQUINONE IRON-SULFUR PROTEIN 3"/>
    <property type="match status" value="1"/>
</dbReference>
<dbReference type="PANTHER" id="PTHR10884:SF14">
    <property type="entry name" value="NADH DEHYDROGENASE [UBIQUINONE] IRON-SULFUR PROTEIN 3, MITOCHONDRIAL"/>
    <property type="match status" value="1"/>
</dbReference>
<comment type="similarity">
    <text evidence="1">Belongs to the complex I 30 kDa subunit family.</text>
</comment>
<dbReference type="NCBIfam" id="TIGR01961">
    <property type="entry name" value="NuoC_fam"/>
    <property type="match status" value="1"/>
</dbReference>
<dbReference type="EMBL" id="LKCM01000063">
    <property type="protein sequence ID" value="KPQ44684.1"/>
    <property type="molecule type" value="Genomic_DNA"/>
</dbReference>
<evidence type="ECO:0000313" key="4">
    <source>
        <dbReference type="EMBL" id="KPQ44684.1"/>
    </source>
</evidence>
<dbReference type="Pfam" id="PF00329">
    <property type="entry name" value="Complex1_30kDa"/>
    <property type="match status" value="1"/>
</dbReference>
<dbReference type="PROSITE" id="PS00542">
    <property type="entry name" value="COMPLEX1_30K"/>
    <property type="match status" value="1"/>
</dbReference>
<dbReference type="HAMAP" id="MF_01357">
    <property type="entry name" value="NDH1_NuoC"/>
    <property type="match status" value="1"/>
</dbReference>
<evidence type="ECO:0000259" key="3">
    <source>
        <dbReference type="Pfam" id="PF00329"/>
    </source>
</evidence>
<dbReference type="SUPFAM" id="SSF143243">
    <property type="entry name" value="Nqo5-like"/>
    <property type="match status" value="1"/>
</dbReference>
<dbReference type="NCBIfam" id="NF004737">
    <property type="entry name" value="PRK06074.2-4"/>
    <property type="match status" value="1"/>
</dbReference>
<gene>
    <name evidence="4" type="ORF">MPEBLZ_00737</name>
</gene>
<dbReference type="AlphaFoldDB" id="A0A0P7ZI38"/>
<protein>
    <submittedName>
        <fullName evidence="4">F420H2 dehydrogenase subunit fpoC</fullName>
    </submittedName>
</protein>
<name>A0A0P7ZI38_9EURY</name>